<evidence type="ECO:0000313" key="2">
    <source>
        <dbReference type="Proteomes" id="UP000217258"/>
    </source>
</evidence>
<accession>A0ABM6N0C5</accession>
<dbReference type="Proteomes" id="UP000217258">
    <property type="component" value="Chromosome I"/>
</dbReference>
<dbReference type="EMBL" id="CP011030">
    <property type="protein sequence ID" value="ATC89653.1"/>
    <property type="molecule type" value="Genomic_DNA"/>
</dbReference>
<organism evidence="1 2">
    <name type="scientific">Pseudoalteromonas issachenkonii</name>
    <dbReference type="NCBI Taxonomy" id="152297"/>
    <lineage>
        <taxon>Bacteria</taxon>
        <taxon>Pseudomonadati</taxon>
        <taxon>Pseudomonadota</taxon>
        <taxon>Gammaproteobacteria</taxon>
        <taxon>Alteromonadales</taxon>
        <taxon>Pseudoalteromonadaceae</taxon>
        <taxon>Pseudoalteromonas</taxon>
    </lineage>
</organism>
<proteinExistence type="predicted"/>
<name>A0ABM6N0C5_9GAMM</name>
<evidence type="ECO:0000313" key="1">
    <source>
        <dbReference type="EMBL" id="ATC89653.1"/>
    </source>
</evidence>
<gene>
    <name evidence="1" type="ORF">PISS_a0632</name>
</gene>
<reference evidence="1 2" key="1">
    <citation type="submission" date="2015-06" db="EMBL/GenBank/DDBJ databases">
        <authorList>
            <person name="Xie B.-B."/>
            <person name="Rong J.-C."/>
            <person name="Qin Q.-L."/>
            <person name="Zhang Y.-Z."/>
        </authorList>
    </citation>
    <scope>NUCLEOTIDE SEQUENCE [LARGE SCALE GENOMIC DNA]</scope>
    <source>
        <strain evidence="1 2">KMM 3549</strain>
    </source>
</reference>
<keyword evidence="2" id="KW-1185">Reference proteome</keyword>
<sequence length="43" mass="4937">MNRIALINILTIFKISIFKQQVNKQNAEGQVLFLANTKHQPNV</sequence>
<protein>
    <submittedName>
        <fullName evidence="1">Uncharacterized protein</fullName>
    </submittedName>
</protein>